<dbReference type="Proteomes" id="UP001156905">
    <property type="component" value="Unassembled WGS sequence"/>
</dbReference>
<evidence type="ECO:0000313" key="2">
    <source>
        <dbReference type="Proteomes" id="UP001156905"/>
    </source>
</evidence>
<proteinExistence type="predicted"/>
<sequence>MIKAELVLSSFEAVFDGLAMAFHRTSFCMDAPLGNDQIESVFGNFASDCRWTKRAGVGSPSYALCGSLFLMIAAGRHNVCHVGEAIIGAADRARNYLASGSLAAALLRKPHARMYL</sequence>
<protein>
    <submittedName>
        <fullName evidence="1">Uncharacterized protein</fullName>
    </submittedName>
</protein>
<gene>
    <name evidence="1" type="ORF">GCM10007857_90140</name>
</gene>
<organism evidence="1 2">
    <name type="scientific">Bradyrhizobium iriomotense</name>
    <dbReference type="NCBI Taxonomy" id="441950"/>
    <lineage>
        <taxon>Bacteria</taxon>
        <taxon>Pseudomonadati</taxon>
        <taxon>Pseudomonadota</taxon>
        <taxon>Alphaproteobacteria</taxon>
        <taxon>Hyphomicrobiales</taxon>
        <taxon>Nitrobacteraceae</taxon>
        <taxon>Bradyrhizobium</taxon>
    </lineage>
</organism>
<dbReference type="EMBL" id="BSOW01000081">
    <property type="protein sequence ID" value="GLR92290.1"/>
    <property type="molecule type" value="Genomic_DNA"/>
</dbReference>
<comment type="caution">
    <text evidence="1">The sequence shown here is derived from an EMBL/GenBank/DDBJ whole genome shotgun (WGS) entry which is preliminary data.</text>
</comment>
<keyword evidence="2" id="KW-1185">Reference proteome</keyword>
<accession>A0ABQ6BHA2</accession>
<name>A0ABQ6BHA2_9BRAD</name>
<evidence type="ECO:0000313" key="1">
    <source>
        <dbReference type="EMBL" id="GLR92290.1"/>
    </source>
</evidence>
<reference evidence="2" key="1">
    <citation type="journal article" date="2019" name="Int. J. Syst. Evol. Microbiol.">
        <title>The Global Catalogue of Microorganisms (GCM) 10K type strain sequencing project: providing services to taxonomists for standard genome sequencing and annotation.</title>
        <authorList>
            <consortium name="The Broad Institute Genomics Platform"/>
            <consortium name="The Broad Institute Genome Sequencing Center for Infectious Disease"/>
            <person name="Wu L."/>
            <person name="Ma J."/>
        </authorList>
    </citation>
    <scope>NUCLEOTIDE SEQUENCE [LARGE SCALE GENOMIC DNA]</scope>
    <source>
        <strain evidence="2">NBRC 102520</strain>
    </source>
</reference>